<accession>A0A2D0ALA0</accession>
<proteinExistence type="predicted"/>
<dbReference type="Proteomes" id="UP000197090">
    <property type="component" value="Unassembled WGS sequence"/>
</dbReference>
<gene>
    <name evidence="2" type="ORF">CEE63_08170</name>
</gene>
<reference evidence="2 3" key="1">
    <citation type="submission" date="2017-06" db="EMBL/GenBank/DDBJ databases">
        <authorList>
            <person name="Kim H.J."/>
            <person name="Triplett B.A."/>
        </authorList>
    </citation>
    <scope>NUCLEOTIDE SEQUENCE [LARGE SCALE GENOMIC DNA]</scope>
    <source>
        <strain evidence="2 3">594</strain>
    </source>
</reference>
<sequence length="70" mass="7823">MQRPPQPGPPRQPSGTQLLTLLWPWPLLRPLRVQGATLQKKHHPTPASVVQSSPAHYDPAVRARARPYSC</sequence>
<organism evidence="2 3">
    <name type="scientific">Stenotrophomonas maltophilia</name>
    <name type="common">Pseudomonas maltophilia</name>
    <name type="synonym">Xanthomonas maltophilia</name>
    <dbReference type="NCBI Taxonomy" id="40324"/>
    <lineage>
        <taxon>Bacteria</taxon>
        <taxon>Pseudomonadati</taxon>
        <taxon>Pseudomonadota</taxon>
        <taxon>Gammaproteobacteria</taxon>
        <taxon>Lysobacterales</taxon>
        <taxon>Lysobacteraceae</taxon>
        <taxon>Stenotrophomonas</taxon>
        <taxon>Stenotrophomonas maltophilia group</taxon>
    </lineage>
</organism>
<protein>
    <submittedName>
        <fullName evidence="2">Uncharacterized protein</fullName>
    </submittedName>
</protein>
<evidence type="ECO:0000313" key="3">
    <source>
        <dbReference type="Proteomes" id="UP000197090"/>
    </source>
</evidence>
<dbReference type="AlphaFoldDB" id="A0A2D0ALA0"/>
<name>A0A2D0ALA0_STEMA</name>
<evidence type="ECO:0000313" key="2">
    <source>
        <dbReference type="EMBL" id="OWQ75638.1"/>
    </source>
</evidence>
<evidence type="ECO:0000256" key="1">
    <source>
        <dbReference type="SAM" id="MobiDB-lite"/>
    </source>
</evidence>
<dbReference type="EMBL" id="NIVX01000055">
    <property type="protein sequence ID" value="OWQ75638.1"/>
    <property type="molecule type" value="Genomic_DNA"/>
</dbReference>
<comment type="caution">
    <text evidence="2">The sequence shown here is derived from an EMBL/GenBank/DDBJ whole genome shotgun (WGS) entry which is preliminary data.</text>
</comment>
<feature type="region of interest" description="Disordered" evidence="1">
    <location>
        <begin position="36"/>
        <end position="70"/>
    </location>
</feature>